<dbReference type="EC" id="3.1.3.16" evidence="8"/>
<evidence type="ECO:0000313" key="11">
    <source>
        <dbReference type="Proteomes" id="UP000050794"/>
    </source>
</evidence>
<dbReference type="GO" id="GO:0004722">
    <property type="term" value="F:protein serine/threonine phosphatase activity"/>
    <property type="evidence" value="ECO:0007669"/>
    <property type="project" value="UniProtKB-EC"/>
</dbReference>
<dbReference type="PANTHER" id="PTHR11668">
    <property type="entry name" value="SERINE/THREONINE PROTEIN PHOSPHATASE"/>
    <property type="match status" value="1"/>
</dbReference>
<dbReference type="GO" id="GO:0005634">
    <property type="term" value="C:nucleus"/>
    <property type="evidence" value="ECO:0007669"/>
    <property type="project" value="TreeGrafter"/>
</dbReference>
<dbReference type="GO" id="GO:0046872">
    <property type="term" value="F:metal ion binding"/>
    <property type="evidence" value="ECO:0007669"/>
    <property type="project" value="UniProtKB-KW"/>
</dbReference>
<evidence type="ECO:0000256" key="4">
    <source>
        <dbReference type="ARBA" id="ARBA00022912"/>
    </source>
</evidence>
<dbReference type="InterPro" id="IPR004843">
    <property type="entry name" value="Calcineurin-like_PHP"/>
</dbReference>
<protein>
    <recommendedName>
        <fullName evidence="8">Serine/threonine-protein phosphatase</fullName>
        <ecNumber evidence="8">3.1.3.16</ecNumber>
    </recommendedName>
</protein>
<dbReference type="AlphaFoldDB" id="A0A183VFL5"/>
<evidence type="ECO:0000313" key="10">
    <source>
        <dbReference type="EMBL" id="VDM50856.1"/>
    </source>
</evidence>
<dbReference type="PROSITE" id="PS00125">
    <property type="entry name" value="SER_THR_PHOSPHATASE"/>
    <property type="match status" value="1"/>
</dbReference>
<dbReference type="Pfam" id="PF00149">
    <property type="entry name" value="Metallophos"/>
    <property type="match status" value="1"/>
</dbReference>
<evidence type="ECO:0000313" key="12">
    <source>
        <dbReference type="WBParaSite" id="TCNE_0001953901-mRNA-1"/>
    </source>
</evidence>
<keyword evidence="4" id="KW-0904">Protein phosphatase</keyword>
<evidence type="ECO:0000256" key="2">
    <source>
        <dbReference type="ARBA" id="ARBA00022723"/>
    </source>
</evidence>
<feature type="domain" description="Serine/threonine specific protein phosphatases" evidence="9">
    <location>
        <begin position="171"/>
        <end position="176"/>
    </location>
</feature>
<keyword evidence="3 8" id="KW-0378">Hydrolase</keyword>
<keyword evidence="11" id="KW-1185">Reference proteome</keyword>
<reference evidence="12" key="1">
    <citation type="submission" date="2016-06" db="UniProtKB">
        <authorList>
            <consortium name="WormBaseParasite"/>
        </authorList>
    </citation>
    <scope>IDENTIFICATION</scope>
</reference>
<evidence type="ECO:0000259" key="9">
    <source>
        <dbReference type="PROSITE" id="PS00125"/>
    </source>
</evidence>
<keyword evidence="5" id="KW-0464">Manganese</keyword>
<evidence type="ECO:0000256" key="6">
    <source>
        <dbReference type="ARBA" id="ARBA00047761"/>
    </source>
</evidence>
<dbReference type="EMBL" id="UYWY01027065">
    <property type="protein sequence ID" value="VDM50856.1"/>
    <property type="molecule type" value="Genomic_DNA"/>
</dbReference>
<sequence length="370" mass="42374">MPSRMRKLISKVTQIVDGRSDQSHCRDKSDISEGRFTSLEKHVPKCRQGYLTKKQIESYMIAFLQIVRRGDKICEEVDTQSIVEILHRGAELFWNEPMLIEAPFPENGLVVVSDLHGYIIDLLVTMLDCGSPAQKHYIFLGDYVDRGSHQIETFLFVLLMKLRWPNRVYMLRGNHETYELNATQQFFAACKRAFGNENIYHVFGRLFDIMPVAAIFGDYFLCLHGGVSQWMTSRDNIRNIQRPTYISQMKMLDCCLLADILWADPDRCTSYNFNAEGLECVLKALNAKVLLRGHQPFLNGYRENIPHKCFTVHSAPCLRDPLFSGAAFLCSKDGDGYAVVTHIHRVLPDRALVEKCMQAEKMLSDAFASE</sequence>
<evidence type="ECO:0000256" key="8">
    <source>
        <dbReference type="RuleBase" id="RU004273"/>
    </source>
</evidence>
<dbReference type="PANTHER" id="PTHR11668:SF300">
    <property type="entry name" value="SERINE_THREONINE-PROTEIN PHOSPHATASE"/>
    <property type="match status" value="1"/>
</dbReference>
<dbReference type="WBParaSite" id="TCNE_0001953901-mRNA-1">
    <property type="protein sequence ID" value="TCNE_0001953901-mRNA-1"/>
    <property type="gene ID" value="TCNE_0001953901"/>
</dbReference>
<accession>A0A183VFL5</accession>
<evidence type="ECO:0000256" key="1">
    <source>
        <dbReference type="ARBA" id="ARBA00001936"/>
    </source>
</evidence>
<dbReference type="PRINTS" id="PR00114">
    <property type="entry name" value="STPHPHTASE"/>
</dbReference>
<dbReference type="SMART" id="SM00156">
    <property type="entry name" value="PP2Ac"/>
    <property type="match status" value="1"/>
</dbReference>
<dbReference type="InterPro" id="IPR006186">
    <property type="entry name" value="Ser/Thr-sp_prot-phosphatase"/>
</dbReference>
<evidence type="ECO:0000256" key="3">
    <source>
        <dbReference type="ARBA" id="ARBA00022801"/>
    </source>
</evidence>
<comment type="catalytic activity">
    <reaction evidence="6">
        <text>O-phospho-L-seryl-[protein] + H2O = L-seryl-[protein] + phosphate</text>
        <dbReference type="Rhea" id="RHEA:20629"/>
        <dbReference type="Rhea" id="RHEA-COMP:9863"/>
        <dbReference type="Rhea" id="RHEA-COMP:11604"/>
        <dbReference type="ChEBI" id="CHEBI:15377"/>
        <dbReference type="ChEBI" id="CHEBI:29999"/>
        <dbReference type="ChEBI" id="CHEBI:43474"/>
        <dbReference type="ChEBI" id="CHEBI:83421"/>
        <dbReference type="EC" id="3.1.3.16"/>
    </reaction>
</comment>
<gene>
    <name evidence="10" type="ORF">TCNE_LOCUS19535</name>
</gene>
<keyword evidence="2" id="KW-0479">Metal-binding</keyword>
<comment type="cofactor">
    <cofactor evidence="1">
        <name>Mn(2+)</name>
        <dbReference type="ChEBI" id="CHEBI:29035"/>
    </cofactor>
</comment>
<dbReference type="GO" id="GO:0005737">
    <property type="term" value="C:cytoplasm"/>
    <property type="evidence" value="ECO:0007669"/>
    <property type="project" value="TreeGrafter"/>
</dbReference>
<comment type="catalytic activity">
    <reaction evidence="7 8">
        <text>O-phospho-L-threonyl-[protein] + H2O = L-threonyl-[protein] + phosphate</text>
        <dbReference type="Rhea" id="RHEA:47004"/>
        <dbReference type="Rhea" id="RHEA-COMP:11060"/>
        <dbReference type="Rhea" id="RHEA-COMP:11605"/>
        <dbReference type="ChEBI" id="CHEBI:15377"/>
        <dbReference type="ChEBI" id="CHEBI:30013"/>
        <dbReference type="ChEBI" id="CHEBI:43474"/>
        <dbReference type="ChEBI" id="CHEBI:61977"/>
        <dbReference type="EC" id="3.1.3.16"/>
    </reaction>
</comment>
<organism evidence="11 12">
    <name type="scientific">Toxocara canis</name>
    <name type="common">Canine roundworm</name>
    <dbReference type="NCBI Taxonomy" id="6265"/>
    <lineage>
        <taxon>Eukaryota</taxon>
        <taxon>Metazoa</taxon>
        <taxon>Ecdysozoa</taxon>
        <taxon>Nematoda</taxon>
        <taxon>Chromadorea</taxon>
        <taxon>Rhabditida</taxon>
        <taxon>Spirurina</taxon>
        <taxon>Ascaridomorpha</taxon>
        <taxon>Ascaridoidea</taxon>
        <taxon>Toxocaridae</taxon>
        <taxon>Toxocara</taxon>
    </lineage>
</organism>
<reference evidence="10 11" key="2">
    <citation type="submission" date="2018-11" db="EMBL/GenBank/DDBJ databases">
        <authorList>
            <consortium name="Pathogen Informatics"/>
        </authorList>
    </citation>
    <scope>NUCLEOTIDE SEQUENCE [LARGE SCALE GENOMIC DNA]</scope>
</reference>
<dbReference type="Gene3D" id="3.60.21.10">
    <property type="match status" value="1"/>
</dbReference>
<evidence type="ECO:0000256" key="5">
    <source>
        <dbReference type="ARBA" id="ARBA00023211"/>
    </source>
</evidence>
<proteinExistence type="inferred from homology"/>
<dbReference type="InterPro" id="IPR029052">
    <property type="entry name" value="Metallo-depent_PP-like"/>
</dbReference>
<dbReference type="Proteomes" id="UP000050794">
    <property type="component" value="Unassembled WGS sequence"/>
</dbReference>
<dbReference type="InterPro" id="IPR050341">
    <property type="entry name" value="PP1_catalytic_subunit"/>
</dbReference>
<name>A0A183VFL5_TOXCA</name>
<evidence type="ECO:0000256" key="7">
    <source>
        <dbReference type="ARBA" id="ARBA00048336"/>
    </source>
</evidence>
<comment type="similarity">
    <text evidence="8">Belongs to the PPP phosphatase family.</text>
</comment>
<dbReference type="SUPFAM" id="SSF56300">
    <property type="entry name" value="Metallo-dependent phosphatases"/>
    <property type="match status" value="1"/>
</dbReference>
<dbReference type="CDD" id="cd00144">
    <property type="entry name" value="MPP_PPP_family"/>
    <property type="match status" value="1"/>
</dbReference>